<evidence type="ECO:0000256" key="11">
    <source>
        <dbReference type="ARBA" id="ARBA00023303"/>
    </source>
</evidence>
<keyword evidence="3" id="KW-0633">Potassium transport</keyword>
<evidence type="ECO:0000256" key="2">
    <source>
        <dbReference type="ARBA" id="ARBA00022448"/>
    </source>
</evidence>
<dbReference type="AlphaFoldDB" id="A0A848LQT6"/>
<feature type="transmembrane region" description="Helical" evidence="12">
    <location>
        <begin position="24"/>
        <end position="42"/>
    </location>
</feature>
<keyword evidence="9" id="KW-0406">Ion transport</keyword>
<comment type="caution">
    <text evidence="15">The sequence shown here is derived from an EMBL/GenBank/DDBJ whole genome shotgun (WGS) entry which is preliminary data.</text>
</comment>
<dbReference type="PANTHER" id="PTHR11537:SF254">
    <property type="entry name" value="POTASSIUM VOLTAGE-GATED CHANNEL PROTEIN SHAB"/>
    <property type="match status" value="1"/>
</dbReference>
<evidence type="ECO:0000256" key="4">
    <source>
        <dbReference type="ARBA" id="ARBA00022692"/>
    </source>
</evidence>
<evidence type="ECO:0000313" key="16">
    <source>
        <dbReference type="Proteomes" id="UP000518300"/>
    </source>
</evidence>
<keyword evidence="16" id="KW-1185">Reference proteome</keyword>
<evidence type="ECO:0000259" key="14">
    <source>
        <dbReference type="Pfam" id="PF09851"/>
    </source>
</evidence>
<keyword evidence="11" id="KW-0407">Ion channel</keyword>
<accession>A0A848LQT6</accession>
<feature type="transmembrane region" description="Helical" evidence="12">
    <location>
        <begin position="201"/>
        <end position="221"/>
    </location>
</feature>
<evidence type="ECO:0000256" key="1">
    <source>
        <dbReference type="ARBA" id="ARBA00004141"/>
    </source>
</evidence>
<proteinExistence type="predicted"/>
<name>A0A848LQT6_9BACT</name>
<evidence type="ECO:0000256" key="12">
    <source>
        <dbReference type="SAM" id="Phobius"/>
    </source>
</evidence>
<comment type="subcellular location">
    <subcellularLocation>
        <location evidence="1">Membrane</location>
        <topology evidence="1">Multi-pass membrane protein</topology>
    </subcellularLocation>
</comment>
<feature type="transmembrane region" description="Helical" evidence="12">
    <location>
        <begin position="54"/>
        <end position="74"/>
    </location>
</feature>
<reference evidence="15 16" key="1">
    <citation type="submission" date="2020-04" db="EMBL/GenBank/DDBJ databases">
        <title>Draft genome of Pyxidicoccus fallax type strain.</title>
        <authorList>
            <person name="Whitworth D.E."/>
        </authorList>
    </citation>
    <scope>NUCLEOTIDE SEQUENCE [LARGE SCALE GENOMIC DNA]</scope>
    <source>
        <strain evidence="15 16">DSM 14698</strain>
    </source>
</reference>
<evidence type="ECO:0000256" key="10">
    <source>
        <dbReference type="ARBA" id="ARBA00023136"/>
    </source>
</evidence>
<keyword evidence="2" id="KW-0813">Transport</keyword>
<dbReference type="RefSeq" id="WP_169349486.1">
    <property type="nucleotide sequence ID" value="NZ_JABBJJ010000234.1"/>
</dbReference>
<evidence type="ECO:0000256" key="3">
    <source>
        <dbReference type="ARBA" id="ARBA00022538"/>
    </source>
</evidence>
<keyword evidence="5" id="KW-0631">Potassium channel</keyword>
<sequence>MEAKPVPEAEARATEVRAPALRDFVMMLLALASLGPIFYVELEGLQWPHPRFQLLAAIDLGFVLVFLGEFLWGLSRAKDRADFLRRHWFELPGLVPLYAEGLSLLRAAQLLRLARLLRLLRLLTAYRRMRTLTVLDALFNRYKLGHTLLVAFAVVMGMAAVVWVLERSTNPNLAHFPDAVWWAIVTATTVGYGDITPHTGLARVCATVLMLMGIGLIGVVASSLSNALLRADQEASQGSAPTASSLAAELERLAVLRERGHLTDEEFTAAKRKLLG</sequence>
<dbReference type="Gene3D" id="1.10.287.70">
    <property type="match status" value="1"/>
</dbReference>
<evidence type="ECO:0000256" key="8">
    <source>
        <dbReference type="ARBA" id="ARBA00022989"/>
    </source>
</evidence>
<organism evidence="15 16">
    <name type="scientific">Pyxidicoccus fallax</name>
    <dbReference type="NCBI Taxonomy" id="394095"/>
    <lineage>
        <taxon>Bacteria</taxon>
        <taxon>Pseudomonadati</taxon>
        <taxon>Myxococcota</taxon>
        <taxon>Myxococcia</taxon>
        <taxon>Myxococcales</taxon>
        <taxon>Cystobacterineae</taxon>
        <taxon>Myxococcaceae</taxon>
        <taxon>Pyxidicoccus</taxon>
    </lineage>
</organism>
<dbReference type="GO" id="GO:0008076">
    <property type="term" value="C:voltage-gated potassium channel complex"/>
    <property type="evidence" value="ECO:0007669"/>
    <property type="project" value="InterPro"/>
</dbReference>
<dbReference type="InterPro" id="IPR027359">
    <property type="entry name" value="Volt_channel_dom_sf"/>
</dbReference>
<keyword evidence="4 12" id="KW-0812">Transmembrane</keyword>
<keyword evidence="6" id="KW-0851">Voltage-gated channel</keyword>
<feature type="domain" description="Ion transport" evidence="13">
    <location>
        <begin position="23"/>
        <end position="219"/>
    </location>
</feature>
<dbReference type="EMBL" id="JABBJJ010000234">
    <property type="protein sequence ID" value="NMO20265.1"/>
    <property type="molecule type" value="Genomic_DNA"/>
</dbReference>
<dbReference type="InterPro" id="IPR018649">
    <property type="entry name" value="SHOCT"/>
</dbReference>
<gene>
    <name evidence="15" type="ORF">HG543_36205</name>
</gene>
<dbReference type="Pfam" id="PF00520">
    <property type="entry name" value="Ion_trans"/>
    <property type="match status" value="1"/>
</dbReference>
<dbReference type="InterPro" id="IPR005821">
    <property type="entry name" value="Ion_trans_dom"/>
</dbReference>
<evidence type="ECO:0000313" key="15">
    <source>
        <dbReference type="EMBL" id="NMO20265.1"/>
    </source>
</evidence>
<dbReference type="GO" id="GO:0005249">
    <property type="term" value="F:voltage-gated potassium channel activity"/>
    <property type="evidence" value="ECO:0007669"/>
    <property type="project" value="InterPro"/>
</dbReference>
<dbReference type="Pfam" id="PF09851">
    <property type="entry name" value="SHOCT"/>
    <property type="match status" value="1"/>
</dbReference>
<evidence type="ECO:0000256" key="5">
    <source>
        <dbReference type="ARBA" id="ARBA00022826"/>
    </source>
</evidence>
<feature type="transmembrane region" description="Helical" evidence="12">
    <location>
        <begin position="148"/>
        <end position="165"/>
    </location>
</feature>
<evidence type="ECO:0000256" key="7">
    <source>
        <dbReference type="ARBA" id="ARBA00022958"/>
    </source>
</evidence>
<dbReference type="Gene3D" id="1.20.120.350">
    <property type="entry name" value="Voltage-gated potassium channels. Chain C"/>
    <property type="match status" value="1"/>
</dbReference>
<keyword evidence="8 12" id="KW-1133">Transmembrane helix</keyword>
<evidence type="ECO:0000256" key="6">
    <source>
        <dbReference type="ARBA" id="ARBA00022882"/>
    </source>
</evidence>
<protein>
    <recommendedName>
        <fullName evidence="17">Ion transporter</fullName>
    </recommendedName>
</protein>
<evidence type="ECO:0008006" key="17">
    <source>
        <dbReference type="Google" id="ProtNLM"/>
    </source>
</evidence>
<dbReference type="PANTHER" id="PTHR11537">
    <property type="entry name" value="VOLTAGE-GATED POTASSIUM CHANNEL"/>
    <property type="match status" value="1"/>
</dbReference>
<feature type="domain" description="SHOCT" evidence="14">
    <location>
        <begin position="248"/>
        <end position="275"/>
    </location>
</feature>
<evidence type="ECO:0000259" key="13">
    <source>
        <dbReference type="Pfam" id="PF00520"/>
    </source>
</evidence>
<dbReference type="Proteomes" id="UP000518300">
    <property type="component" value="Unassembled WGS sequence"/>
</dbReference>
<keyword evidence="10 12" id="KW-0472">Membrane</keyword>
<dbReference type="GO" id="GO:0001508">
    <property type="term" value="P:action potential"/>
    <property type="evidence" value="ECO:0007669"/>
    <property type="project" value="TreeGrafter"/>
</dbReference>
<keyword evidence="7" id="KW-0630">Potassium</keyword>
<evidence type="ECO:0000256" key="9">
    <source>
        <dbReference type="ARBA" id="ARBA00023065"/>
    </source>
</evidence>
<dbReference type="PRINTS" id="PR00169">
    <property type="entry name" value="KCHANNEL"/>
</dbReference>
<dbReference type="InterPro" id="IPR028325">
    <property type="entry name" value="VG_K_chnl"/>
</dbReference>
<dbReference type="SUPFAM" id="SSF81324">
    <property type="entry name" value="Voltage-gated potassium channels"/>
    <property type="match status" value="1"/>
</dbReference>